<name>A0A816CJT8_9BILA</name>
<dbReference type="SUPFAM" id="SSF53098">
    <property type="entry name" value="Ribonuclease H-like"/>
    <property type="match status" value="1"/>
</dbReference>
<sequence length="302" mass="34286">MNSKLELVEETAARENVDCATRAMKDFLVPSSTLQQISAAEATIVYHGVRHGHSYFSQACTMNVAKKLFSDCIVEKSSVCGEIKSPPYFTNDIIKKLSETRYFSLCYDASNKGNLKMFPIAVRFFTITSGIKWGVLEFIEQSGETATVVVNTFKEVLKINGIDINNLISMGADNTNVNFGVNHSVVTLLREDSPYLIKGTYSLSFCRFFYFDGALLFVFGNCFAHVLHKTVKNSHKLLLMLKLFYQNYIPIFQVLLKHIVIRWLSLFKSIESLLKVYDPLSSYFLNKNDEEECPQTMADFLV</sequence>
<evidence type="ECO:0008006" key="4">
    <source>
        <dbReference type="Google" id="ProtNLM"/>
    </source>
</evidence>
<comment type="caution">
    <text evidence="1">The sequence shown here is derived from an EMBL/GenBank/DDBJ whole genome shotgun (WGS) entry which is preliminary data.</text>
</comment>
<proteinExistence type="predicted"/>
<evidence type="ECO:0000313" key="2">
    <source>
        <dbReference type="EMBL" id="CAF4515781.1"/>
    </source>
</evidence>
<dbReference type="InterPro" id="IPR012337">
    <property type="entry name" value="RNaseH-like_sf"/>
</dbReference>
<dbReference type="OrthoDB" id="6159421at2759"/>
<dbReference type="EMBL" id="CAJNOQ010041414">
    <property type="protein sequence ID" value="CAF1623634.1"/>
    <property type="molecule type" value="Genomic_DNA"/>
</dbReference>
<dbReference type="Proteomes" id="UP000663829">
    <property type="component" value="Unassembled WGS sequence"/>
</dbReference>
<dbReference type="EMBL" id="CAJOBC010108735">
    <property type="protein sequence ID" value="CAF4515781.1"/>
    <property type="molecule type" value="Genomic_DNA"/>
</dbReference>
<reference evidence="1" key="1">
    <citation type="submission" date="2021-02" db="EMBL/GenBank/DDBJ databases">
        <authorList>
            <person name="Nowell W R."/>
        </authorList>
    </citation>
    <scope>NUCLEOTIDE SEQUENCE</scope>
</reference>
<gene>
    <name evidence="1" type="ORF">GPM918_LOCUS43891</name>
    <name evidence="2" type="ORF">SRO942_LOCUS45530</name>
</gene>
<organism evidence="1 3">
    <name type="scientific">Didymodactylos carnosus</name>
    <dbReference type="NCBI Taxonomy" id="1234261"/>
    <lineage>
        <taxon>Eukaryota</taxon>
        <taxon>Metazoa</taxon>
        <taxon>Spiralia</taxon>
        <taxon>Gnathifera</taxon>
        <taxon>Rotifera</taxon>
        <taxon>Eurotatoria</taxon>
        <taxon>Bdelloidea</taxon>
        <taxon>Philodinida</taxon>
        <taxon>Philodinidae</taxon>
        <taxon>Didymodactylos</taxon>
    </lineage>
</organism>
<dbReference type="AlphaFoldDB" id="A0A816CJT8"/>
<keyword evidence="3" id="KW-1185">Reference proteome</keyword>
<evidence type="ECO:0000313" key="1">
    <source>
        <dbReference type="EMBL" id="CAF1623634.1"/>
    </source>
</evidence>
<protein>
    <recommendedName>
        <fullName evidence="4">DUF4371 domain-containing protein</fullName>
    </recommendedName>
</protein>
<dbReference type="PANTHER" id="PTHR37162">
    <property type="entry name" value="HAT FAMILY DIMERISATION DOMAINCONTAINING PROTEIN-RELATED"/>
    <property type="match status" value="1"/>
</dbReference>
<accession>A0A816CJT8</accession>
<evidence type="ECO:0000313" key="3">
    <source>
        <dbReference type="Proteomes" id="UP000663829"/>
    </source>
</evidence>
<dbReference type="PANTHER" id="PTHR37162:SF1">
    <property type="entry name" value="BED-TYPE DOMAIN-CONTAINING PROTEIN"/>
    <property type="match status" value="1"/>
</dbReference>
<dbReference type="Proteomes" id="UP000681722">
    <property type="component" value="Unassembled WGS sequence"/>
</dbReference>